<dbReference type="EMBL" id="AP019376">
    <property type="protein sequence ID" value="BBH87909.1"/>
    <property type="molecule type" value="Genomic_DNA"/>
</dbReference>
<gene>
    <name evidence="1" type="ORF">KTC_26600</name>
</gene>
<evidence type="ECO:0008006" key="2">
    <source>
        <dbReference type="Google" id="ProtNLM"/>
    </source>
</evidence>
<protein>
    <recommendedName>
        <fullName evidence="2">Lantibiotic</fullName>
    </recommendedName>
</protein>
<organism evidence="1">
    <name type="scientific">Thermosporothrix sp. COM3</name>
    <dbReference type="NCBI Taxonomy" id="2490863"/>
    <lineage>
        <taxon>Bacteria</taxon>
        <taxon>Bacillati</taxon>
        <taxon>Chloroflexota</taxon>
        <taxon>Ktedonobacteria</taxon>
        <taxon>Ktedonobacterales</taxon>
        <taxon>Thermosporotrichaceae</taxon>
        <taxon>Thermosporothrix</taxon>
    </lineage>
</organism>
<sequence length="69" mass="7403">MVQGTMIEMPTFESVAEHDEFELDVRVTVAETSDQVNFSGSDCTVCTSCYNSCISCGTGTTCPSCYIGN</sequence>
<evidence type="ECO:0000313" key="1">
    <source>
        <dbReference type="EMBL" id="BBH87909.1"/>
    </source>
</evidence>
<name>A0A455SLQ6_9CHLR</name>
<proteinExistence type="predicted"/>
<reference evidence="1" key="1">
    <citation type="submission" date="2018-12" db="EMBL/GenBank/DDBJ databases">
        <title>Novel natural products biosynthetic potential of the class Ktedonobacteria.</title>
        <authorList>
            <person name="Zheng Y."/>
            <person name="Saitou A."/>
            <person name="Wang C.M."/>
            <person name="Toyoda A."/>
            <person name="Minakuchi Y."/>
            <person name="Sekiguchi Y."/>
            <person name="Ueda K."/>
            <person name="Takano H."/>
            <person name="Sakai Y."/>
            <person name="Yokota A."/>
            <person name="Yabe S."/>
        </authorList>
    </citation>
    <scope>NUCLEOTIDE SEQUENCE</scope>
    <source>
        <strain evidence="1">COM3</strain>
    </source>
</reference>
<dbReference type="AlphaFoldDB" id="A0A455SLQ6"/>
<dbReference type="NCBIfam" id="NF038155">
    <property type="entry name" value="lanthi_I_FDLD"/>
    <property type="match status" value="1"/>
</dbReference>
<accession>A0A455SLQ6</accession>